<dbReference type="PROSITE" id="PS51257">
    <property type="entry name" value="PROKAR_LIPOPROTEIN"/>
    <property type="match status" value="1"/>
</dbReference>
<keyword evidence="1" id="KW-0929">Antimicrobial</keyword>
<protein>
    <recommendedName>
        <fullName evidence="4">Peptidoglycan hydrolase</fullName>
    </recommendedName>
</protein>
<evidence type="ECO:0000256" key="1">
    <source>
        <dbReference type="ARBA" id="ARBA00022529"/>
    </source>
</evidence>
<dbReference type="InterPro" id="IPR002901">
    <property type="entry name" value="MGlyc_endo_b_GlcNAc-like_dom"/>
</dbReference>
<sequence length="277" mass="31131">MKFRYIIVLIVVSAMSCGPKKGIVTKRKNDSTNKTVVVKNDKVETKKPTVTPNTTTNKAPSTVDAYIAIYAAIAKDNMRHHKIPASITLAQGILESGVGRGRLAVEANNHFGIKCHGWKGAKIYHDDDRSQECFRKYTKAEMSYEDHSKFLTGRSRYASLFKLRPNDYKGWAKGLRAAGYATDRKYPQKLISLIERYQLHKYDDEVLSGATTAQTKRKSITIIEGRKTSAIKKHTVTKGDTLYSLSRLYKTTVEAIKSQNKLKSNDLTIGQELIIPN</sequence>
<dbReference type="EMBL" id="BAABCB010000002">
    <property type="protein sequence ID" value="GAA4240551.1"/>
    <property type="molecule type" value="Genomic_DNA"/>
</dbReference>
<dbReference type="InterPro" id="IPR036779">
    <property type="entry name" value="LysM_dom_sf"/>
</dbReference>
<comment type="caution">
    <text evidence="6">The sequence shown here is derived from an EMBL/GenBank/DDBJ whole genome shotgun (WGS) entry which is preliminary data.</text>
</comment>
<dbReference type="SMART" id="SM00257">
    <property type="entry name" value="LysM"/>
    <property type="match status" value="1"/>
</dbReference>
<dbReference type="Pfam" id="PF01832">
    <property type="entry name" value="Glucosaminidase"/>
    <property type="match status" value="1"/>
</dbReference>
<dbReference type="CDD" id="cd00118">
    <property type="entry name" value="LysM"/>
    <property type="match status" value="1"/>
</dbReference>
<dbReference type="RefSeq" id="WP_344712152.1">
    <property type="nucleotide sequence ID" value="NZ_BAABCB010000002.1"/>
</dbReference>
<keyword evidence="7" id="KW-1185">Reference proteome</keyword>
<feature type="domain" description="LysM" evidence="5">
    <location>
        <begin position="232"/>
        <end position="275"/>
    </location>
</feature>
<evidence type="ECO:0000256" key="3">
    <source>
        <dbReference type="ARBA" id="ARBA00022801"/>
    </source>
</evidence>
<evidence type="ECO:0000313" key="6">
    <source>
        <dbReference type="EMBL" id="GAA4240551.1"/>
    </source>
</evidence>
<dbReference type="Proteomes" id="UP001501682">
    <property type="component" value="Unassembled WGS sequence"/>
</dbReference>
<evidence type="ECO:0000313" key="7">
    <source>
        <dbReference type="Proteomes" id="UP001501682"/>
    </source>
</evidence>
<dbReference type="Gene3D" id="1.10.530.10">
    <property type="match status" value="1"/>
</dbReference>
<evidence type="ECO:0000259" key="5">
    <source>
        <dbReference type="PROSITE" id="PS51782"/>
    </source>
</evidence>
<dbReference type="PROSITE" id="PS51782">
    <property type="entry name" value="LYSM"/>
    <property type="match status" value="1"/>
</dbReference>
<dbReference type="Gene3D" id="3.10.350.10">
    <property type="entry name" value="LysM domain"/>
    <property type="match status" value="1"/>
</dbReference>
<dbReference type="PANTHER" id="PTHR33308">
    <property type="entry name" value="PEPTIDOGLYCAN HYDROLASE FLGJ"/>
    <property type="match status" value="1"/>
</dbReference>
<dbReference type="SMART" id="SM00047">
    <property type="entry name" value="LYZ2"/>
    <property type="match status" value="1"/>
</dbReference>
<name>A0ABP8CL33_9FLAO</name>
<evidence type="ECO:0000256" key="2">
    <source>
        <dbReference type="ARBA" id="ARBA00022638"/>
    </source>
</evidence>
<accession>A0ABP8CL33</accession>
<dbReference type="InterPro" id="IPR051056">
    <property type="entry name" value="Glycosyl_Hydrolase_73"/>
</dbReference>
<dbReference type="Pfam" id="PF01476">
    <property type="entry name" value="LysM"/>
    <property type="match status" value="1"/>
</dbReference>
<dbReference type="InterPro" id="IPR018392">
    <property type="entry name" value="LysM"/>
</dbReference>
<keyword evidence="3" id="KW-0378">Hydrolase</keyword>
<organism evidence="6 7">
    <name type="scientific">Winogradskyella damuponensis</name>
    <dbReference type="NCBI Taxonomy" id="943939"/>
    <lineage>
        <taxon>Bacteria</taxon>
        <taxon>Pseudomonadati</taxon>
        <taxon>Bacteroidota</taxon>
        <taxon>Flavobacteriia</taxon>
        <taxon>Flavobacteriales</taxon>
        <taxon>Flavobacteriaceae</taxon>
        <taxon>Winogradskyella</taxon>
    </lineage>
</organism>
<evidence type="ECO:0000256" key="4">
    <source>
        <dbReference type="ARBA" id="ARBA00032108"/>
    </source>
</evidence>
<gene>
    <name evidence="6" type="ORF">GCM10022292_03600</name>
</gene>
<keyword evidence="2" id="KW-0081">Bacteriolytic enzyme</keyword>
<dbReference type="SUPFAM" id="SSF54106">
    <property type="entry name" value="LysM domain"/>
    <property type="match status" value="1"/>
</dbReference>
<reference evidence="7" key="1">
    <citation type="journal article" date="2019" name="Int. J. Syst. Evol. Microbiol.">
        <title>The Global Catalogue of Microorganisms (GCM) 10K type strain sequencing project: providing services to taxonomists for standard genome sequencing and annotation.</title>
        <authorList>
            <consortium name="The Broad Institute Genomics Platform"/>
            <consortium name="The Broad Institute Genome Sequencing Center for Infectious Disease"/>
            <person name="Wu L."/>
            <person name="Ma J."/>
        </authorList>
    </citation>
    <scope>NUCLEOTIDE SEQUENCE [LARGE SCALE GENOMIC DNA]</scope>
    <source>
        <strain evidence="7">JCM 17633</strain>
    </source>
</reference>
<proteinExistence type="predicted"/>
<dbReference type="PANTHER" id="PTHR33308:SF9">
    <property type="entry name" value="PEPTIDOGLYCAN HYDROLASE FLGJ"/>
    <property type="match status" value="1"/>
</dbReference>